<gene>
    <name evidence="2" type="ORF">C5167_046303</name>
</gene>
<evidence type="ECO:0000313" key="2">
    <source>
        <dbReference type="EMBL" id="RZC83515.1"/>
    </source>
</evidence>
<evidence type="ECO:0000259" key="1">
    <source>
        <dbReference type="Pfam" id="PF07526"/>
    </source>
</evidence>
<accession>A0A4Y7LH81</accession>
<dbReference type="Proteomes" id="UP000316621">
    <property type="component" value="Chromosome 11"/>
</dbReference>
<sequence>MQKLTAISAIGGAAIESETTWVEGGATSGLTLWGRWWRCMIKFGQRKFKLTKNSLKYFNIGDVVHYIDEANFNYKRDQHFFDPPSSENFDKDEVQVVVTSFEQAAGFGQAKTYTALALKPSGSNSFV</sequence>
<dbReference type="Pfam" id="PF07526">
    <property type="entry name" value="POX"/>
    <property type="match status" value="1"/>
</dbReference>
<name>A0A4Y7LH81_PAPSO</name>
<reference evidence="2 3" key="1">
    <citation type="journal article" date="2018" name="Science">
        <title>The opium poppy genome and morphinan production.</title>
        <authorList>
            <person name="Guo L."/>
            <person name="Winzer T."/>
            <person name="Yang X."/>
            <person name="Li Y."/>
            <person name="Ning Z."/>
            <person name="He Z."/>
            <person name="Teodor R."/>
            <person name="Lu Y."/>
            <person name="Bowser T.A."/>
            <person name="Graham I.A."/>
            <person name="Ye K."/>
        </authorList>
    </citation>
    <scope>NUCLEOTIDE SEQUENCE [LARGE SCALE GENOMIC DNA]</scope>
    <source>
        <strain evidence="3">cv. HN1</strain>
        <tissue evidence="2">Leaves</tissue>
    </source>
</reference>
<dbReference type="EMBL" id="CM010725">
    <property type="protein sequence ID" value="RZC83515.1"/>
    <property type="molecule type" value="Genomic_DNA"/>
</dbReference>
<evidence type="ECO:0000313" key="3">
    <source>
        <dbReference type="Proteomes" id="UP000316621"/>
    </source>
</evidence>
<feature type="domain" description="POX" evidence="1">
    <location>
        <begin position="92"/>
        <end position="119"/>
    </location>
</feature>
<proteinExistence type="predicted"/>
<organism evidence="2 3">
    <name type="scientific">Papaver somniferum</name>
    <name type="common">Opium poppy</name>
    <dbReference type="NCBI Taxonomy" id="3469"/>
    <lineage>
        <taxon>Eukaryota</taxon>
        <taxon>Viridiplantae</taxon>
        <taxon>Streptophyta</taxon>
        <taxon>Embryophyta</taxon>
        <taxon>Tracheophyta</taxon>
        <taxon>Spermatophyta</taxon>
        <taxon>Magnoliopsida</taxon>
        <taxon>Ranunculales</taxon>
        <taxon>Papaveraceae</taxon>
        <taxon>Papaveroideae</taxon>
        <taxon>Papaver</taxon>
    </lineage>
</organism>
<dbReference type="AlphaFoldDB" id="A0A4Y7LH81"/>
<keyword evidence="3" id="KW-1185">Reference proteome</keyword>
<dbReference type="InterPro" id="IPR006563">
    <property type="entry name" value="POX_dom"/>
</dbReference>
<dbReference type="Gramene" id="RZC83515">
    <property type="protein sequence ID" value="RZC83515"/>
    <property type="gene ID" value="C5167_046303"/>
</dbReference>
<protein>
    <recommendedName>
        <fullName evidence="1">POX domain-containing protein</fullName>
    </recommendedName>
</protein>